<evidence type="ECO:0000256" key="1">
    <source>
        <dbReference type="SAM" id="Coils"/>
    </source>
</evidence>
<dbReference type="AlphaFoldDB" id="A0A9W6WEZ1"/>
<feature type="coiled-coil region" evidence="1">
    <location>
        <begin position="113"/>
        <end position="140"/>
    </location>
</feature>
<keyword evidence="4" id="KW-1185">Reference proteome</keyword>
<evidence type="ECO:0000313" key="4">
    <source>
        <dbReference type="Proteomes" id="UP001165083"/>
    </source>
</evidence>
<dbReference type="OrthoDB" id="103828at2759"/>
<keyword evidence="1" id="KW-0175">Coiled coil</keyword>
<sequence>MRDSARDLEWGSSPRAQDDDDDPGSGDEDVLTSLGASYRAWRAYNREKRAHEYTKSKFVEIIRRESALAKQLAPVGGSAQGIERTLMKQEDLESAMVTMKRKYGVAVAKLVVCDELAHLLDALRAKYQEQSDRLREAEAAEVHWKAQYQQVLSELVSSNQEMELLSGELRKVKKTAVLVMGRQYAQYDAVNGALSSFPHLSRCHPSEGKKRSYSNVETA</sequence>
<evidence type="ECO:0000256" key="2">
    <source>
        <dbReference type="SAM" id="MobiDB-lite"/>
    </source>
</evidence>
<proteinExistence type="predicted"/>
<dbReference type="Proteomes" id="UP001165083">
    <property type="component" value="Unassembled WGS sequence"/>
</dbReference>
<protein>
    <submittedName>
        <fullName evidence="3">Unnamed protein product</fullName>
    </submittedName>
</protein>
<feature type="compositionally biased region" description="Acidic residues" evidence="2">
    <location>
        <begin position="18"/>
        <end position="30"/>
    </location>
</feature>
<name>A0A9W6WEZ1_9STRA</name>
<feature type="region of interest" description="Disordered" evidence="2">
    <location>
        <begin position="1"/>
        <end position="30"/>
    </location>
</feature>
<accession>A0A9W6WEZ1</accession>
<dbReference type="EMBL" id="BSXW01000019">
    <property type="protein sequence ID" value="GMF09799.1"/>
    <property type="molecule type" value="Genomic_DNA"/>
</dbReference>
<evidence type="ECO:0000313" key="3">
    <source>
        <dbReference type="EMBL" id="GMF09799.1"/>
    </source>
</evidence>
<reference evidence="3" key="1">
    <citation type="submission" date="2023-04" db="EMBL/GenBank/DDBJ databases">
        <title>Phytophthora lilii NBRC 32176.</title>
        <authorList>
            <person name="Ichikawa N."/>
            <person name="Sato H."/>
            <person name="Tonouchi N."/>
        </authorList>
    </citation>
    <scope>NUCLEOTIDE SEQUENCE</scope>
    <source>
        <strain evidence="3">NBRC 32176</strain>
    </source>
</reference>
<comment type="caution">
    <text evidence="3">The sequence shown here is derived from an EMBL/GenBank/DDBJ whole genome shotgun (WGS) entry which is preliminary data.</text>
</comment>
<organism evidence="3 4">
    <name type="scientific">Phytophthora lilii</name>
    <dbReference type="NCBI Taxonomy" id="2077276"/>
    <lineage>
        <taxon>Eukaryota</taxon>
        <taxon>Sar</taxon>
        <taxon>Stramenopiles</taxon>
        <taxon>Oomycota</taxon>
        <taxon>Peronosporomycetes</taxon>
        <taxon>Peronosporales</taxon>
        <taxon>Peronosporaceae</taxon>
        <taxon>Phytophthora</taxon>
    </lineage>
</organism>
<gene>
    <name evidence="3" type="ORF">Plil01_000067000</name>
</gene>